<dbReference type="InterPro" id="IPR011051">
    <property type="entry name" value="RmlC_Cupin_sf"/>
</dbReference>
<dbReference type="Proteomes" id="UP001499933">
    <property type="component" value="Unassembled WGS sequence"/>
</dbReference>
<reference evidence="3" key="1">
    <citation type="journal article" date="2019" name="Int. J. Syst. Evol. Microbiol.">
        <title>The Global Catalogue of Microorganisms (GCM) 10K type strain sequencing project: providing services to taxonomists for standard genome sequencing and annotation.</title>
        <authorList>
            <consortium name="The Broad Institute Genomics Platform"/>
            <consortium name="The Broad Institute Genome Sequencing Center for Infectious Disease"/>
            <person name="Wu L."/>
            <person name="Ma J."/>
        </authorList>
    </citation>
    <scope>NUCLEOTIDE SEQUENCE [LARGE SCALE GENOMIC DNA]</scope>
    <source>
        <strain evidence="3">JCM 14901</strain>
    </source>
</reference>
<dbReference type="Pfam" id="PF07883">
    <property type="entry name" value="Cupin_2"/>
    <property type="match status" value="1"/>
</dbReference>
<protein>
    <submittedName>
        <fullName evidence="2">Cupin domain-containing protein</fullName>
    </submittedName>
</protein>
<dbReference type="CDD" id="cd02231">
    <property type="entry name" value="cupin_BLL6423-like"/>
    <property type="match status" value="1"/>
</dbReference>
<dbReference type="InterPro" id="IPR014710">
    <property type="entry name" value="RmlC-like_jellyroll"/>
</dbReference>
<evidence type="ECO:0000259" key="1">
    <source>
        <dbReference type="Pfam" id="PF07883"/>
    </source>
</evidence>
<dbReference type="PANTHER" id="PTHR36156">
    <property type="entry name" value="SLR2101 PROTEIN"/>
    <property type="match status" value="1"/>
</dbReference>
<dbReference type="InterPro" id="IPR047142">
    <property type="entry name" value="OryJ/VirC-like"/>
</dbReference>
<comment type="caution">
    <text evidence="2">The sequence shown here is derived from an EMBL/GenBank/DDBJ whole genome shotgun (WGS) entry which is preliminary data.</text>
</comment>
<dbReference type="SUPFAM" id="SSF51182">
    <property type="entry name" value="RmlC-like cupins"/>
    <property type="match status" value="1"/>
</dbReference>
<keyword evidence="3" id="KW-1185">Reference proteome</keyword>
<dbReference type="InterPro" id="IPR013096">
    <property type="entry name" value="Cupin_2"/>
</dbReference>
<feature type="domain" description="Cupin type-2" evidence="1">
    <location>
        <begin position="129"/>
        <end position="177"/>
    </location>
</feature>
<dbReference type="RefSeq" id="WP_344097710.1">
    <property type="nucleotide sequence ID" value="NZ_BAAAOG010000017.1"/>
</dbReference>
<sequence length="194" mass="21147">MSPLDLPHIPRRVITGVRKGKAVFLDDSATPNAHVYEHIPGMVNSVVYRTAAPAVLPAIENETAPPRSPLLPDEGGTSLVVVTFPPDSVFGTPGLDFAAADKEQYDFAPDFAERFDKNAPGKHQTDSIDYDIVLDGEIWLELDDETKHLRAGDIVIQGAARHAWRNKGDRPATMCFVLIHVSAVDIQSPTKDPS</sequence>
<gene>
    <name evidence="2" type="ORF">GCM10009776_37730</name>
</gene>
<accession>A0ABP5D220</accession>
<dbReference type="Gene3D" id="2.60.120.10">
    <property type="entry name" value="Jelly Rolls"/>
    <property type="match status" value="1"/>
</dbReference>
<dbReference type="EMBL" id="BAAAOG010000017">
    <property type="protein sequence ID" value="GAA1971232.1"/>
    <property type="molecule type" value="Genomic_DNA"/>
</dbReference>
<dbReference type="PANTHER" id="PTHR36156:SF2">
    <property type="entry name" value="CUPIN TYPE-2 DOMAIN-CONTAINING PROTEIN"/>
    <property type="match status" value="1"/>
</dbReference>
<name>A0ABP5D220_9MICO</name>
<proteinExistence type="predicted"/>
<organism evidence="2 3">
    <name type="scientific">Microbacterium deminutum</name>
    <dbReference type="NCBI Taxonomy" id="344164"/>
    <lineage>
        <taxon>Bacteria</taxon>
        <taxon>Bacillati</taxon>
        <taxon>Actinomycetota</taxon>
        <taxon>Actinomycetes</taxon>
        <taxon>Micrococcales</taxon>
        <taxon>Microbacteriaceae</taxon>
        <taxon>Microbacterium</taxon>
    </lineage>
</organism>
<evidence type="ECO:0000313" key="2">
    <source>
        <dbReference type="EMBL" id="GAA1971232.1"/>
    </source>
</evidence>
<evidence type="ECO:0000313" key="3">
    <source>
        <dbReference type="Proteomes" id="UP001499933"/>
    </source>
</evidence>